<name>A0ABT8NCF9_9BACL</name>
<dbReference type="Proteomes" id="UP001172142">
    <property type="component" value="Unassembled WGS sequence"/>
</dbReference>
<dbReference type="RefSeq" id="WP_300993165.1">
    <property type="nucleotide sequence ID" value="NZ_CP129235.1"/>
</dbReference>
<dbReference type="EMBL" id="JAUJWU010000002">
    <property type="protein sequence ID" value="MDN7245541.1"/>
    <property type="molecule type" value="Genomic_DNA"/>
</dbReference>
<proteinExistence type="predicted"/>
<evidence type="ECO:0000313" key="1">
    <source>
        <dbReference type="EMBL" id="MDN7245541.1"/>
    </source>
</evidence>
<accession>A0ABT8NCF9</accession>
<sequence>MKFWKYIELDDRINHGLTENGLPFWEKEIHGWNDNDTYSDLVNLVIVRAIELDSDSEIEMTADYTREDLKQDLMIDKLVDEAKSDLQTAASDFRQSN</sequence>
<protein>
    <recommendedName>
        <fullName evidence="3">Phage protein</fullName>
    </recommendedName>
</protein>
<evidence type="ECO:0008006" key="3">
    <source>
        <dbReference type="Google" id="ProtNLM"/>
    </source>
</evidence>
<comment type="caution">
    <text evidence="1">The sequence shown here is derived from an EMBL/GenBank/DDBJ whole genome shotgun (WGS) entry which is preliminary data.</text>
</comment>
<reference evidence="1 2" key="1">
    <citation type="submission" date="2023-07" db="EMBL/GenBank/DDBJ databases">
        <title>Novel species in genus Planococcus.</title>
        <authorList>
            <person name="Ning S."/>
        </authorList>
    </citation>
    <scope>NUCLEOTIDE SEQUENCE [LARGE SCALE GENOMIC DNA]</scope>
    <source>
        <strain evidence="1 2">N017</strain>
    </source>
</reference>
<evidence type="ECO:0000313" key="2">
    <source>
        <dbReference type="Proteomes" id="UP001172142"/>
    </source>
</evidence>
<keyword evidence="2" id="KW-1185">Reference proteome</keyword>
<organism evidence="1 2">
    <name type="scientific">Planococcus shenhongbingii</name>
    <dbReference type="NCBI Taxonomy" id="3058398"/>
    <lineage>
        <taxon>Bacteria</taxon>
        <taxon>Bacillati</taxon>
        <taxon>Bacillota</taxon>
        <taxon>Bacilli</taxon>
        <taxon>Bacillales</taxon>
        <taxon>Caryophanaceae</taxon>
        <taxon>Planococcus</taxon>
    </lineage>
</organism>
<gene>
    <name evidence="1" type="ORF">QWY13_08505</name>
</gene>